<evidence type="ECO:0000256" key="7">
    <source>
        <dbReference type="ARBA" id="ARBA00023136"/>
    </source>
</evidence>
<dbReference type="InterPro" id="IPR006741">
    <property type="entry name" value="AgrB"/>
</dbReference>
<dbReference type="SMART" id="SM00793">
    <property type="entry name" value="AgrB"/>
    <property type="match status" value="1"/>
</dbReference>
<evidence type="ECO:0000256" key="2">
    <source>
        <dbReference type="ARBA" id="ARBA00022654"/>
    </source>
</evidence>
<protein>
    <submittedName>
        <fullName evidence="9">Accessory gene regulator B family protein</fullName>
    </submittedName>
</protein>
<feature type="transmembrane region" description="Helical" evidence="8">
    <location>
        <begin position="141"/>
        <end position="157"/>
    </location>
</feature>
<dbReference type="GO" id="GO:0006508">
    <property type="term" value="P:proteolysis"/>
    <property type="evidence" value="ECO:0007669"/>
    <property type="project" value="UniProtKB-KW"/>
</dbReference>
<reference evidence="9" key="1">
    <citation type="journal article" date="2021" name="PeerJ">
        <title>Extensive microbial diversity within the chicken gut microbiome revealed by metagenomics and culture.</title>
        <authorList>
            <person name="Gilroy R."/>
            <person name="Ravi A."/>
            <person name="Getino M."/>
            <person name="Pursley I."/>
            <person name="Horton D.L."/>
            <person name="Alikhan N.F."/>
            <person name="Baker D."/>
            <person name="Gharbi K."/>
            <person name="Hall N."/>
            <person name="Watson M."/>
            <person name="Adriaenssens E.M."/>
            <person name="Foster-Nyarko E."/>
            <person name="Jarju S."/>
            <person name="Secka A."/>
            <person name="Antonio M."/>
            <person name="Oren A."/>
            <person name="Chaudhuri R.R."/>
            <person name="La Ragione R."/>
            <person name="Hildebrand F."/>
            <person name="Pallen M.J."/>
        </authorList>
    </citation>
    <scope>NUCLEOTIDE SEQUENCE</scope>
    <source>
        <strain evidence="9">USAMLcec2-132</strain>
    </source>
</reference>
<dbReference type="GO" id="GO:0008233">
    <property type="term" value="F:peptidase activity"/>
    <property type="evidence" value="ECO:0007669"/>
    <property type="project" value="UniProtKB-KW"/>
</dbReference>
<accession>A0A9D2NEI3</accession>
<dbReference type="Pfam" id="PF04647">
    <property type="entry name" value="AgrB"/>
    <property type="match status" value="1"/>
</dbReference>
<keyword evidence="7 8" id="KW-0472">Membrane</keyword>
<evidence type="ECO:0000313" key="9">
    <source>
        <dbReference type="EMBL" id="HJC23240.1"/>
    </source>
</evidence>
<dbReference type="GO" id="GO:0009372">
    <property type="term" value="P:quorum sensing"/>
    <property type="evidence" value="ECO:0007669"/>
    <property type="project" value="UniProtKB-KW"/>
</dbReference>
<keyword evidence="1" id="KW-1003">Cell membrane</keyword>
<organism evidence="9 10">
    <name type="scientific">Candidatus Eisenbergiella merdavium</name>
    <dbReference type="NCBI Taxonomy" id="2838551"/>
    <lineage>
        <taxon>Bacteria</taxon>
        <taxon>Bacillati</taxon>
        <taxon>Bacillota</taxon>
        <taxon>Clostridia</taxon>
        <taxon>Lachnospirales</taxon>
        <taxon>Lachnospiraceae</taxon>
        <taxon>Eisenbergiella</taxon>
    </lineage>
</organism>
<keyword evidence="2" id="KW-0673">Quorum sensing</keyword>
<gene>
    <name evidence="9" type="ORF">H9761_05990</name>
</gene>
<dbReference type="Proteomes" id="UP000823891">
    <property type="component" value="Unassembled WGS sequence"/>
</dbReference>
<dbReference type="AlphaFoldDB" id="A0A9D2NEI3"/>
<comment type="caution">
    <text evidence="9">The sequence shown here is derived from an EMBL/GenBank/DDBJ whole genome shotgun (WGS) entry which is preliminary data.</text>
</comment>
<keyword evidence="5" id="KW-0378">Hydrolase</keyword>
<keyword evidence="6 8" id="KW-1133">Transmembrane helix</keyword>
<proteinExistence type="predicted"/>
<feature type="transmembrane region" description="Helical" evidence="8">
    <location>
        <begin position="38"/>
        <end position="66"/>
    </location>
</feature>
<evidence type="ECO:0000256" key="5">
    <source>
        <dbReference type="ARBA" id="ARBA00022801"/>
    </source>
</evidence>
<sequence length="192" mass="22085">MEKIAETLTNFLLESGEIAEEDYQIYKYGFTVMLEKGIFLALCLGFAISLNKEIISILFFFIFIPLRSFAGGLHLDHYITCLILSVLSYLFVLLMSNILISPEVTILISVFALMCISLTYPVENINRKVDDKEKKVFEKKFCRCIIGNYFLVFLLFFLQKSLMLLTCAMTFLVITATMILGKIKNKYKNIMV</sequence>
<reference evidence="9" key="2">
    <citation type="submission" date="2021-04" db="EMBL/GenBank/DDBJ databases">
        <authorList>
            <person name="Gilroy R."/>
        </authorList>
    </citation>
    <scope>NUCLEOTIDE SEQUENCE</scope>
    <source>
        <strain evidence="9">USAMLcec2-132</strain>
    </source>
</reference>
<feature type="transmembrane region" description="Helical" evidence="8">
    <location>
        <begin position="104"/>
        <end position="120"/>
    </location>
</feature>
<evidence type="ECO:0000256" key="1">
    <source>
        <dbReference type="ARBA" id="ARBA00022475"/>
    </source>
</evidence>
<keyword evidence="3" id="KW-0645">Protease</keyword>
<evidence type="ECO:0000313" key="10">
    <source>
        <dbReference type="Proteomes" id="UP000823891"/>
    </source>
</evidence>
<feature type="transmembrane region" description="Helical" evidence="8">
    <location>
        <begin position="163"/>
        <end position="181"/>
    </location>
</feature>
<evidence type="ECO:0000256" key="8">
    <source>
        <dbReference type="SAM" id="Phobius"/>
    </source>
</evidence>
<evidence type="ECO:0000256" key="6">
    <source>
        <dbReference type="ARBA" id="ARBA00022989"/>
    </source>
</evidence>
<dbReference type="EMBL" id="DWWS01000021">
    <property type="protein sequence ID" value="HJC23240.1"/>
    <property type="molecule type" value="Genomic_DNA"/>
</dbReference>
<evidence type="ECO:0000256" key="3">
    <source>
        <dbReference type="ARBA" id="ARBA00022670"/>
    </source>
</evidence>
<keyword evidence="4 8" id="KW-0812">Transmembrane</keyword>
<name>A0A9D2NEI3_9FIRM</name>
<feature type="transmembrane region" description="Helical" evidence="8">
    <location>
        <begin position="78"/>
        <end position="98"/>
    </location>
</feature>
<evidence type="ECO:0000256" key="4">
    <source>
        <dbReference type="ARBA" id="ARBA00022692"/>
    </source>
</evidence>
<dbReference type="GO" id="GO:0016020">
    <property type="term" value="C:membrane"/>
    <property type="evidence" value="ECO:0007669"/>
    <property type="project" value="InterPro"/>
</dbReference>